<dbReference type="InterPro" id="IPR000834">
    <property type="entry name" value="Peptidase_M14"/>
</dbReference>
<sequence length="848" mass="97114">MSKHRIFNIMLAFLVLIILVFTNEVIGDILVANGTYDDYYPVCPVSLIRRKRAHTEYTRWRENLETTPEFLVKVLDEDLATPNTRPVVAVNIQPITRGGEKIIVGGVIVPPLTSTQIIPEGYRDYTRFVPPTTIPVSKLGVDLYLAPQTPAIDDIPPIKPNMQIAAGRHSQRDESPPASPQFLSRPTSALYARQYAPIAQVAFTKRSSAFVEQKPTFPYTLQRTVEIATDVSPPTRTSELPEIIWPQRTRSIFDEFTDIQNLVYDDITDMIPTKTSSNIMFNPLRTSTIKMDIDEEPPTPSQRGQIYENGKYDEENKIFVENEKFNMNSKKFEDENREYIKEYKKGLVDQNSILYEEGNKKLHEKNDKDSDSMYSMMFYGDEENYSNKKDDYEDKLKTSVEFQFTTAKNLEEYDILAFRQNAPESVTDSESEDEFKNNITKKKPSKRVFGADAELMTVYPKEKNKNASKPVCSLTKLRHLNFNSPRTLAEITYQLNQWAEKSPLVKLEDITNGNLTTMDNPIYLMSVDDPSSGQIVSAKQTVMIVAGIQGRDHHAVAAAMYVLYQLIERTETHTDLLTKYRFWIIPVFNPDGYDYSMTFPHRREWTKNLRQNWEVCKNRESCSYCELYGLRCTVQPCYGVNLDRNFEYQWIPAEALRAEHPCGSLHAGARQLSEAETRALTLFLHSKRMLLVNFIAFKEGEVLGVMYPYSHTRKLRAFDQVYRQRASRAASAAYSISGRPYVAGQTSEFLPLYAGGIEDWVDGHLGIDNTYTIMMFRPTDSYNTKLITERVVHEAYAAMDTLLLQSVTPPLSPPSTLKRANASSQMYSTQLFTITFAIALHYRLTVTK</sequence>
<evidence type="ECO:0000256" key="5">
    <source>
        <dbReference type="ARBA" id="ARBA00022833"/>
    </source>
</evidence>
<keyword evidence="8" id="KW-0732">Signal</keyword>
<evidence type="ECO:0000256" key="2">
    <source>
        <dbReference type="ARBA" id="ARBA00005988"/>
    </source>
</evidence>
<dbReference type="Pfam" id="PF00246">
    <property type="entry name" value="Peptidase_M14"/>
    <property type="match status" value="1"/>
</dbReference>
<feature type="signal peptide" evidence="8">
    <location>
        <begin position="1"/>
        <end position="27"/>
    </location>
</feature>
<comment type="similarity">
    <text evidence="2 7">Belongs to the peptidase M14 family.</text>
</comment>
<dbReference type="SMART" id="SM00631">
    <property type="entry name" value="Zn_pept"/>
    <property type="match status" value="1"/>
</dbReference>
<keyword evidence="3" id="KW-0645">Protease</keyword>
<evidence type="ECO:0000313" key="10">
    <source>
        <dbReference type="EMBL" id="CAH0397884.1"/>
    </source>
</evidence>
<name>A0ABN8AQP6_CHISP</name>
<dbReference type="PANTHER" id="PTHR11705:SF143">
    <property type="entry name" value="SLL0236 PROTEIN"/>
    <property type="match status" value="1"/>
</dbReference>
<keyword evidence="4" id="KW-0378">Hydrolase</keyword>
<reference evidence="10" key="1">
    <citation type="submission" date="2021-12" db="EMBL/GenBank/DDBJ databases">
        <authorList>
            <person name="King R."/>
        </authorList>
    </citation>
    <scope>NUCLEOTIDE SEQUENCE</scope>
</reference>
<evidence type="ECO:0000256" key="1">
    <source>
        <dbReference type="ARBA" id="ARBA00001947"/>
    </source>
</evidence>
<evidence type="ECO:0000256" key="4">
    <source>
        <dbReference type="ARBA" id="ARBA00022801"/>
    </source>
</evidence>
<accession>A0ABN8AQP6</accession>
<dbReference type="SUPFAM" id="SSF53187">
    <property type="entry name" value="Zn-dependent exopeptidases"/>
    <property type="match status" value="1"/>
</dbReference>
<keyword evidence="5" id="KW-0862">Zinc</keyword>
<evidence type="ECO:0000256" key="8">
    <source>
        <dbReference type="SAM" id="SignalP"/>
    </source>
</evidence>
<evidence type="ECO:0000256" key="6">
    <source>
        <dbReference type="ARBA" id="ARBA00023049"/>
    </source>
</evidence>
<feature type="chain" id="PRO_5045118153" description="Peptidase M14 domain-containing protein" evidence="8">
    <location>
        <begin position="28"/>
        <end position="848"/>
    </location>
</feature>
<protein>
    <recommendedName>
        <fullName evidence="9">Peptidase M14 domain-containing protein</fullName>
    </recommendedName>
</protein>
<evidence type="ECO:0000256" key="3">
    <source>
        <dbReference type="ARBA" id="ARBA00022670"/>
    </source>
</evidence>
<proteinExistence type="inferred from homology"/>
<dbReference type="PANTHER" id="PTHR11705">
    <property type="entry name" value="PROTEASE FAMILY M14 CARBOXYPEPTIDASE A,B"/>
    <property type="match status" value="1"/>
</dbReference>
<organism evidence="10 11">
    <name type="scientific">Chilo suppressalis</name>
    <name type="common">Asiatic rice borer moth</name>
    <dbReference type="NCBI Taxonomy" id="168631"/>
    <lineage>
        <taxon>Eukaryota</taxon>
        <taxon>Metazoa</taxon>
        <taxon>Ecdysozoa</taxon>
        <taxon>Arthropoda</taxon>
        <taxon>Hexapoda</taxon>
        <taxon>Insecta</taxon>
        <taxon>Pterygota</taxon>
        <taxon>Neoptera</taxon>
        <taxon>Endopterygota</taxon>
        <taxon>Lepidoptera</taxon>
        <taxon>Glossata</taxon>
        <taxon>Ditrysia</taxon>
        <taxon>Pyraloidea</taxon>
        <taxon>Crambidae</taxon>
        <taxon>Crambinae</taxon>
        <taxon>Chilo</taxon>
    </lineage>
</organism>
<comment type="caution">
    <text evidence="7">Lacks conserved residue(s) required for the propagation of feature annotation.</text>
</comment>
<keyword evidence="11" id="KW-1185">Reference proteome</keyword>
<dbReference type="Gene3D" id="3.40.630.10">
    <property type="entry name" value="Zn peptidases"/>
    <property type="match status" value="1"/>
</dbReference>
<dbReference type="Proteomes" id="UP001153292">
    <property type="component" value="Chromosome 10"/>
</dbReference>
<evidence type="ECO:0000313" key="11">
    <source>
        <dbReference type="Proteomes" id="UP001153292"/>
    </source>
</evidence>
<dbReference type="EMBL" id="OU963903">
    <property type="protein sequence ID" value="CAH0397884.1"/>
    <property type="molecule type" value="Genomic_DNA"/>
</dbReference>
<keyword evidence="6" id="KW-0482">Metalloprotease</keyword>
<evidence type="ECO:0000259" key="9">
    <source>
        <dbReference type="PROSITE" id="PS52035"/>
    </source>
</evidence>
<comment type="cofactor">
    <cofactor evidence="1">
        <name>Zn(2+)</name>
        <dbReference type="ChEBI" id="CHEBI:29105"/>
    </cofactor>
</comment>
<feature type="domain" description="Peptidase M14" evidence="9">
    <location>
        <begin position="484"/>
        <end position="806"/>
    </location>
</feature>
<dbReference type="PROSITE" id="PS52035">
    <property type="entry name" value="PEPTIDASE_M14"/>
    <property type="match status" value="1"/>
</dbReference>
<gene>
    <name evidence="10" type="ORF">CHILSU_LOCUS983</name>
</gene>
<evidence type="ECO:0000256" key="7">
    <source>
        <dbReference type="PROSITE-ProRule" id="PRU01379"/>
    </source>
</evidence>